<evidence type="ECO:0000256" key="3">
    <source>
        <dbReference type="PROSITE-ProRule" id="PRU00810"/>
    </source>
</evidence>
<dbReference type="AlphaFoldDB" id="A0AAD8WG58"/>
<sequence>MASYSSLVSHKIMPTMQALNNPMEKEEEEEEGAAAAPAAATVEDAMGYVEAVKVAFKDHNPAMYHEFLRVMDDFRNHRIGIAEVASRVKALFRDSPGLLLGFNAFLPKGYKIQVVGVDELAACFVRDVSLDDDDGH</sequence>
<evidence type="ECO:0000256" key="1">
    <source>
        <dbReference type="ARBA" id="ARBA00004123"/>
    </source>
</evidence>
<gene>
    <name evidence="4" type="ORF">QYE76_049546</name>
</gene>
<dbReference type="InterPro" id="IPR036600">
    <property type="entry name" value="PAH_sf"/>
</dbReference>
<keyword evidence="5" id="KW-1185">Reference proteome</keyword>
<dbReference type="FunFam" id="1.20.1160.11:FF:000001">
    <property type="entry name" value="Paired amphipathic helix protein Sin3"/>
    <property type="match status" value="1"/>
</dbReference>
<dbReference type="GO" id="GO:0003714">
    <property type="term" value="F:transcription corepressor activity"/>
    <property type="evidence" value="ECO:0007669"/>
    <property type="project" value="InterPro"/>
</dbReference>
<reference evidence="4" key="1">
    <citation type="submission" date="2023-07" db="EMBL/GenBank/DDBJ databases">
        <title>A chromosome-level genome assembly of Lolium multiflorum.</title>
        <authorList>
            <person name="Chen Y."/>
            <person name="Copetti D."/>
            <person name="Kolliker R."/>
            <person name="Studer B."/>
        </authorList>
    </citation>
    <scope>NUCLEOTIDE SEQUENCE</scope>
    <source>
        <strain evidence="4">02402/16</strain>
        <tissue evidence="4">Leaf</tissue>
    </source>
</reference>
<dbReference type="GO" id="GO:0000785">
    <property type="term" value="C:chromatin"/>
    <property type="evidence" value="ECO:0007669"/>
    <property type="project" value="TreeGrafter"/>
</dbReference>
<dbReference type="PROSITE" id="PS51477">
    <property type="entry name" value="PAH"/>
    <property type="match status" value="1"/>
</dbReference>
<dbReference type="InterPro" id="IPR039774">
    <property type="entry name" value="Sin3-like"/>
</dbReference>
<proteinExistence type="predicted"/>
<name>A0AAD8WG58_LOLMU</name>
<protein>
    <submittedName>
        <fullName evidence="4">Uncharacterized protein</fullName>
    </submittedName>
</protein>
<accession>A0AAD8WG58</accession>
<comment type="caution">
    <text evidence="4">The sequence shown here is derived from an EMBL/GenBank/DDBJ whole genome shotgun (WGS) entry which is preliminary data.</text>
</comment>
<dbReference type="PANTHER" id="PTHR12346">
    <property type="entry name" value="SIN3B-RELATED"/>
    <property type="match status" value="1"/>
</dbReference>
<dbReference type="GO" id="GO:0000118">
    <property type="term" value="C:histone deacetylase complex"/>
    <property type="evidence" value="ECO:0007669"/>
    <property type="project" value="TreeGrafter"/>
</dbReference>
<keyword evidence="2 3" id="KW-0539">Nucleus</keyword>
<dbReference type="Gene3D" id="1.20.1160.11">
    <property type="entry name" value="Paired amphipathic helix"/>
    <property type="match status" value="1"/>
</dbReference>
<dbReference type="InterPro" id="IPR003822">
    <property type="entry name" value="PAH"/>
</dbReference>
<dbReference type="Pfam" id="PF02671">
    <property type="entry name" value="PAH"/>
    <property type="match status" value="1"/>
</dbReference>
<evidence type="ECO:0000313" key="4">
    <source>
        <dbReference type="EMBL" id="KAK1661387.1"/>
    </source>
</evidence>
<evidence type="ECO:0000313" key="5">
    <source>
        <dbReference type="Proteomes" id="UP001231189"/>
    </source>
</evidence>
<dbReference type="EMBL" id="JAUUTY010000003">
    <property type="protein sequence ID" value="KAK1661387.1"/>
    <property type="molecule type" value="Genomic_DNA"/>
</dbReference>
<organism evidence="4 5">
    <name type="scientific">Lolium multiflorum</name>
    <name type="common">Italian ryegrass</name>
    <name type="synonym">Lolium perenne subsp. multiflorum</name>
    <dbReference type="NCBI Taxonomy" id="4521"/>
    <lineage>
        <taxon>Eukaryota</taxon>
        <taxon>Viridiplantae</taxon>
        <taxon>Streptophyta</taxon>
        <taxon>Embryophyta</taxon>
        <taxon>Tracheophyta</taxon>
        <taxon>Spermatophyta</taxon>
        <taxon>Magnoliopsida</taxon>
        <taxon>Liliopsida</taxon>
        <taxon>Poales</taxon>
        <taxon>Poaceae</taxon>
        <taxon>BOP clade</taxon>
        <taxon>Pooideae</taxon>
        <taxon>Poodae</taxon>
        <taxon>Poeae</taxon>
        <taxon>Poeae Chloroplast Group 2 (Poeae type)</taxon>
        <taxon>Loliodinae</taxon>
        <taxon>Loliinae</taxon>
        <taxon>Lolium</taxon>
    </lineage>
</organism>
<dbReference type="GO" id="GO:0000122">
    <property type="term" value="P:negative regulation of transcription by RNA polymerase II"/>
    <property type="evidence" value="ECO:0007669"/>
    <property type="project" value="TreeGrafter"/>
</dbReference>
<evidence type="ECO:0000256" key="2">
    <source>
        <dbReference type="ARBA" id="ARBA00023242"/>
    </source>
</evidence>
<dbReference type="SUPFAM" id="SSF47762">
    <property type="entry name" value="PAH2 domain"/>
    <property type="match status" value="1"/>
</dbReference>
<comment type="subcellular location">
    <subcellularLocation>
        <location evidence="1 3">Nucleus</location>
    </subcellularLocation>
</comment>
<dbReference type="Proteomes" id="UP001231189">
    <property type="component" value="Unassembled WGS sequence"/>
</dbReference>
<dbReference type="PANTHER" id="PTHR12346:SF50">
    <property type="entry name" value="HISTONE DEACETYLASE INTERACTING DOMAIN-CONTAINING PROTEIN"/>
    <property type="match status" value="1"/>
</dbReference>